<dbReference type="AlphaFoldDB" id="S8FWN5"/>
<feature type="chain" id="PRO_5012926545" evidence="2">
    <location>
        <begin position="16"/>
        <end position="536"/>
    </location>
</feature>
<keyword evidence="2" id="KW-0732">Signal</keyword>
<evidence type="ECO:0000256" key="1">
    <source>
        <dbReference type="SAM" id="MobiDB-lite"/>
    </source>
</evidence>
<feature type="signal peptide" evidence="2">
    <location>
        <begin position="1"/>
        <end position="15"/>
    </location>
</feature>
<dbReference type="HOGENOM" id="CLU_508085_0_0_1"/>
<feature type="compositionally biased region" description="Basic and acidic residues" evidence="1">
    <location>
        <begin position="519"/>
        <end position="536"/>
    </location>
</feature>
<dbReference type="Proteomes" id="UP000015241">
    <property type="component" value="Unassembled WGS sequence"/>
</dbReference>
<reference evidence="3 4" key="1">
    <citation type="journal article" date="2012" name="Science">
        <title>The Paleozoic origin of enzymatic lignin decomposition reconstructed from 31 fungal genomes.</title>
        <authorList>
            <person name="Floudas D."/>
            <person name="Binder M."/>
            <person name="Riley R."/>
            <person name="Barry K."/>
            <person name="Blanchette R.A."/>
            <person name="Henrissat B."/>
            <person name="Martinez A.T."/>
            <person name="Otillar R."/>
            <person name="Spatafora J.W."/>
            <person name="Yadav J.S."/>
            <person name="Aerts A."/>
            <person name="Benoit I."/>
            <person name="Boyd A."/>
            <person name="Carlson A."/>
            <person name="Copeland A."/>
            <person name="Coutinho P.M."/>
            <person name="de Vries R.P."/>
            <person name="Ferreira P."/>
            <person name="Findley K."/>
            <person name="Foster B."/>
            <person name="Gaskell J."/>
            <person name="Glotzer D."/>
            <person name="Gorecki P."/>
            <person name="Heitman J."/>
            <person name="Hesse C."/>
            <person name="Hori C."/>
            <person name="Igarashi K."/>
            <person name="Jurgens J.A."/>
            <person name="Kallen N."/>
            <person name="Kersten P."/>
            <person name="Kohler A."/>
            <person name="Kuees U."/>
            <person name="Kumar T.K.A."/>
            <person name="Kuo A."/>
            <person name="LaButti K."/>
            <person name="Larrondo L.F."/>
            <person name="Lindquist E."/>
            <person name="Ling A."/>
            <person name="Lombard V."/>
            <person name="Lucas S."/>
            <person name="Lundell T."/>
            <person name="Martin R."/>
            <person name="McLaughlin D.J."/>
            <person name="Morgenstern I."/>
            <person name="Morin E."/>
            <person name="Murat C."/>
            <person name="Nagy L.G."/>
            <person name="Nolan M."/>
            <person name="Ohm R.A."/>
            <person name="Patyshakuliyeva A."/>
            <person name="Rokas A."/>
            <person name="Ruiz-Duenas F.J."/>
            <person name="Sabat G."/>
            <person name="Salamov A."/>
            <person name="Samejima M."/>
            <person name="Schmutz J."/>
            <person name="Slot J.C."/>
            <person name="St John F."/>
            <person name="Stenlid J."/>
            <person name="Sun H."/>
            <person name="Sun S."/>
            <person name="Syed K."/>
            <person name="Tsang A."/>
            <person name="Wiebenga A."/>
            <person name="Young D."/>
            <person name="Pisabarro A."/>
            <person name="Eastwood D.C."/>
            <person name="Martin F."/>
            <person name="Cullen D."/>
            <person name="Grigoriev I.V."/>
            <person name="Hibbett D.S."/>
        </authorList>
    </citation>
    <scope>NUCLEOTIDE SEQUENCE</scope>
    <source>
        <strain evidence="4">FP-58527</strain>
    </source>
</reference>
<protein>
    <submittedName>
        <fullName evidence="3">Uncharacterized protein</fullName>
    </submittedName>
</protein>
<evidence type="ECO:0000256" key="2">
    <source>
        <dbReference type="SAM" id="SignalP"/>
    </source>
</evidence>
<organism evidence="3 4">
    <name type="scientific">Fomitopsis schrenkii</name>
    <name type="common">Brown rot fungus</name>
    <dbReference type="NCBI Taxonomy" id="2126942"/>
    <lineage>
        <taxon>Eukaryota</taxon>
        <taxon>Fungi</taxon>
        <taxon>Dikarya</taxon>
        <taxon>Basidiomycota</taxon>
        <taxon>Agaricomycotina</taxon>
        <taxon>Agaricomycetes</taxon>
        <taxon>Polyporales</taxon>
        <taxon>Fomitopsis</taxon>
    </lineage>
</organism>
<dbReference type="InParanoid" id="S8FWN5"/>
<evidence type="ECO:0000313" key="4">
    <source>
        <dbReference type="Proteomes" id="UP000015241"/>
    </source>
</evidence>
<accession>S8FWN5</accession>
<feature type="region of interest" description="Disordered" evidence="1">
    <location>
        <begin position="501"/>
        <end position="536"/>
    </location>
</feature>
<gene>
    <name evidence="3" type="ORF">FOMPIDRAFT_1015192</name>
</gene>
<dbReference type="EMBL" id="KE504134">
    <property type="protein sequence ID" value="EPT02655.1"/>
    <property type="molecule type" value="Genomic_DNA"/>
</dbReference>
<evidence type="ECO:0000313" key="3">
    <source>
        <dbReference type="EMBL" id="EPT02655.1"/>
    </source>
</evidence>
<keyword evidence="4" id="KW-1185">Reference proteome</keyword>
<proteinExistence type="predicted"/>
<name>S8FWN5_FOMSC</name>
<sequence length="536" mass="58113">MSIGIRLALLRVARGEIVAVGKGAGAACTGQATNKRRDGMTAVRQCFNCILSSDWAGRCCWSVVSEATWEPLPLFIWRRDSSLLAKAQLAVGVAIPLAMSSAPSSLTLTTGGTGNRVEGRTSPSIALGGEAAELRASRCGVQRIWADVQTHGYCVAASLCVRSAQSAETGWNMTSGATIAGDTMIESREAMTSDSASMLPQHRVSWVKLTQIRVRLGSQQTLFPIRSVRAAVTIIVLYELCAFIEYRINGVDDIQGAAMYRVWIAQQQLVWRHTSPTVAAADSEDNWGAVTSCCGSYSNNCIGCGSLECVRLPERSCIPVAGAQKIQHNGSLFTCHQAVREVASFPPCRRRYGRNVVAIPPFITHNALMTSPATSQFMGPARAAVYEVPPIVMFSIPSGVVETNNHNISHWFGKLDSLRGGARRVLRHLSGCCSTQAGGAAASYRGCTLDQEHPATRLWVNQKVTRNGHCTASASQTNMRIYYFPGLFLLGTGCDFSEEHGRDAVGMHPKRRSGQGARNRREDTAPFEQNNERQRD</sequence>